<keyword evidence="13" id="KW-0472">Membrane</keyword>
<dbReference type="PROSITE" id="PS50109">
    <property type="entry name" value="HIS_KIN"/>
    <property type="match status" value="1"/>
</dbReference>
<dbReference type="FunFam" id="3.30.565.10:FF:000010">
    <property type="entry name" value="Sensor histidine kinase RcsC"/>
    <property type="match status" value="1"/>
</dbReference>
<feature type="domain" description="Histidine kinase" evidence="15">
    <location>
        <begin position="442"/>
        <end position="663"/>
    </location>
</feature>
<dbReference type="InterPro" id="IPR004358">
    <property type="entry name" value="Sig_transdc_His_kin-like_C"/>
</dbReference>
<protein>
    <recommendedName>
        <fullName evidence="10">Sensory/regulatory protein RpfC</fullName>
        <ecNumber evidence="2">2.7.13.3</ecNumber>
    </recommendedName>
</protein>
<evidence type="ECO:0000256" key="7">
    <source>
        <dbReference type="ARBA" id="ARBA00022840"/>
    </source>
</evidence>
<dbReference type="CDD" id="cd16922">
    <property type="entry name" value="HATPase_EvgS-ArcB-TorS-like"/>
    <property type="match status" value="1"/>
</dbReference>
<comment type="caution">
    <text evidence="11">Lacks conserved residue(s) required for the propagation of feature annotation.</text>
</comment>
<dbReference type="InterPro" id="IPR003594">
    <property type="entry name" value="HATPase_dom"/>
</dbReference>
<sequence>MLFHPTLSDTSPGFGRHRLWAVRLMLLASLLGSMLPTQAGAASPPLVATPQPQQEPVVLIVSGSQNGLPVTSALIDGAVAALKAKGVSNRNIYVEHLDLSRLDQSAVAALATLMQQKYASKHIGLVLAQNQAALDFLAQVGNRLLSPGQPVVATLIANPEVAWQNRRHPILNVSNRYDLAGTLRYGLDLFPRTRRLVLVAGVGRTQADLPAQLAQALTTLQRDLEIEDTAALPYEAMLQRIATLPPDTLVLLADYFQDSTGRPFVPVEVAAAVARRANVPALGLFDVHIEAGLLGGSVVMSAAVGRRAGEVGFDLLRGAPPPAGGDASLRVPPQPMFDWTQLQRWGADPAKLPADTLFLHRPRTLWSEYRDFVLAAVAIILVLSALLLALTYQNRQRKQAEQALRQHQQQLENLVEARTTELAQATHVAESANRAKSEFLANMSHEIRTPMNAIIGMTYLALQTPLDERQRNYIEKVGRSADALLGILNDILDFSKIEAGKLAIERIDFSLEDVLGNLSAVIGLKAEEKGLELIFDLPVDLPVALVGDPLRLGQILTNLSNNAVKFTKRGEIVIGAEVLEQDAETCRLQFFVRDTGIGLSVEQQAKLFQSFSQADASTTRRFGGTGLGLAICKRLTELMGGAIWVESTPGVGSSFHFTVQFGQQQGAHARPPIGLSALGELRLLVVDDNASARETLAAILTSLGLRVDAAASGEEALTRLR</sequence>
<keyword evidence="13" id="KW-1133">Transmembrane helix</keyword>
<dbReference type="GO" id="GO:0005524">
    <property type="term" value="F:ATP binding"/>
    <property type="evidence" value="ECO:0007669"/>
    <property type="project" value="UniProtKB-KW"/>
</dbReference>
<dbReference type="Pfam" id="PF00512">
    <property type="entry name" value="HisKA"/>
    <property type="match status" value="1"/>
</dbReference>
<dbReference type="SMART" id="SM00388">
    <property type="entry name" value="HisKA"/>
    <property type="match status" value="1"/>
</dbReference>
<dbReference type="FunFam" id="1.10.287.130:FF:000002">
    <property type="entry name" value="Two-component osmosensing histidine kinase"/>
    <property type="match status" value="1"/>
</dbReference>
<evidence type="ECO:0000256" key="4">
    <source>
        <dbReference type="ARBA" id="ARBA00022679"/>
    </source>
</evidence>
<dbReference type="AlphaFoldDB" id="A0A5M8FHL9"/>
<feature type="transmembrane region" description="Helical" evidence="13">
    <location>
        <begin position="372"/>
        <end position="392"/>
    </location>
</feature>
<dbReference type="EC" id="2.7.13.3" evidence="2"/>
<keyword evidence="7" id="KW-0067">ATP-binding</keyword>
<proteinExistence type="predicted"/>
<evidence type="ECO:0000313" key="18">
    <source>
        <dbReference type="Proteomes" id="UP000322981"/>
    </source>
</evidence>
<organism evidence="17 18">
    <name type="scientific">Thiohalocapsa marina</name>
    <dbReference type="NCBI Taxonomy" id="424902"/>
    <lineage>
        <taxon>Bacteria</taxon>
        <taxon>Pseudomonadati</taxon>
        <taxon>Pseudomonadota</taxon>
        <taxon>Gammaproteobacteria</taxon>
        <taxon>Chromatiales</taxon>
        <taxon>Chromatiaceae</taxon>
        <taxon>Thiohalocapsa</taxon>
    </lineage>
</organism>
<evidence type="ECO:0000256" key="9">
    <source>
        <dbReference type="ARBA" id="ARBA00064003"/>
    </source>
</evidence>
<dbReference type="InterPro" id="IPR036890">
    <property type="entry name" value="HATPase_C_sf"/>
</dbReference>
<dbReference type="InterPro" id="IPR036097">
    <property type="entry name" value="HisK_dim/P_sf"/>
</dbReference>
<dbReference type="Pfam" id="PF02518">
    <property type="entry name" value="HATPase_c"/>
    <property type="match status" value="1"/>
</dbReference>
<dbReference type="SUPFAM" id="SSF55874">
    <property type="entry name" value="ATPase domain of HSP90 chaperone/DNA topoisomerase II/histidine kinase"/>
    <property type="match status" value="1"/>
</dbReference>
<evidence type="ECO:0000256" key="12">
    <source>
        <dbReference type="SAM" id="Coils"/>
    </source>
</evidence>
<dbReference type="SUPFAM" id="SSF52172">
    <property type="entry name" value="CheY-like"/>
    <property type="match status" value="1"/>
</dbReference>
<dbReference type="SUPFAM" id="SSF47384">
    <property type="entry name" value="Homodimeric domain of signal transducing histidine kinase"/>
    <property type="match status" value="1"/>
</dbReference>
<feature type="chain" id="PRO_5024337995" description="Sensory/regulatory protein RpfC" evidence="14">
    <location>
        <begin position="42"/>
        <end position="721"/>
    </location>
</feature>
<evidence type="ECO:0000256" key="6">
    <source>
        <dbReference type="ARBA" id="ARBA00022777"/>
    </source>
</evidence>
<dbReference type="Gene3D" id="3.40.50.2300">
    <property type="match status" value="3"/>
</dbReference>
<evidence type="ECO:0000256" key="3">
    <source>
        <dbReference type="ARBA" id="ARBA00022553"/>
    </source>
</evidence>
<comment type="subunit">
    <text evidence="9">At low DSF concentrations, interacts with RpfF.</text>
</comment>
<feature type="signal peptide" evidence="14">
    <location>
        <begin position="1"/>
        <end position="41"/>
    </location>
</feature>
<dbReference type="GO" id="GO:0000155">
    <property type="term" value="F:phosphorelay sensor kinase activity"/>
    <property type="evidence" value="ECO:0007669"/>
    <property type="project" value="InterPro"/>
</dbReference>
<keyword evidence="5" id="KW-0547">Nucleotide-binding</keyword>
<keyword evidence="8" id="KW-0902">Two-component regulatory system</keyword>
<dbReference type="InterPro" id="IPR001789">
    <property type="entry name" value="Sig_transdc_resp-reg_receiver"/>
</dbReference>
<reference evidence="17 18" key="1">
    <citation type="submission" date="2019-09" db="EMBL/GenBank/DDBJ databases">
        <title>Whole-genome sequence of the purple sulfur bacterium Thiohalocapsa marina DSM 19078.</title>
        <authorList>
            <person name="Kyndt J.A."/>
            <person name="Meyer T.E."/>
        </authorList>
    </citation>
    <scope>NUCLEOTIDE SEQUENCE [LARGE SCALE GENOMIC DNA]</scope>
    <source>
        <strain evidence="17 18">DSM 19078</strain>
    </source>
</reference>
<evidence type="ECO:0000256" key="14">
    <source>
        <dbReference type="SAM" id="SignalP"/>
    </source>
</evidence>
<dbReference type="PANTHER" id="PTHR45339:SF1">
    <property type="entry name" value="HYBRID SIGNAL TRANSDUCTION HISTIDINE KINASE J"/>
    <property type="match status" value="1"/>
</dbReference>
<dbReference type="PRINTS" id="PR00344">
    <property type="entry name" value="BCTRLSENSOR"/>
</dbReference>
<keyword evidence="18" id="KW-1185">Reference proteome</keyword>
<keyword evidence="12" id="KW-0175">Coiled coil</keyword>
<name>A0A5M8FHL9_9GAMM</name>
<dbReference type="InterPro" id="IPR003661">
    <property type="entry name" value="HisK_dim/P_dom"/>
</dbReference>
<evidence type="ECO:0000259" key="16">
    <source>
        <dbReference type="PROSITE" id="PS50110"/>
    </source>
</evidence>
<keyword evidence="6" id="KW-0418">Kinase</keyword>
<dbReference type="SMART" id="SM00387">
    <property type="entry name" value="HATPase_c"/>
    <property type="match status" value="1"/>
</dbReference>
<accession>A0A5M8FHL9</accession>
<evidence type="ECO:0000256" key="10">
    <source>
        <dbReference type="ARBA" id="ARBA00068150"/>
    </source>
</evidence>
<evidence type="ECO:0000256" key="5">
    <source>
        <dbReference type="ARBA" id="ARBA00022741"/>
    </source>
</evidence>
<feature type="non-terminal residue" evidence="17">
    <location>
        <position position="721"/>
    </location>
</feature>
<evidence type="ECO:0000259" key="15">
    <source>
        <dbReference type="PROSITE" id="PS50109"/>
    </source>
</evidence>
<evidence type="ECO:0000256" key="8">
    <source>
        <dbReference type="ARBA" id="ARBA00023012"/>
    </source>
</evidence>
<dbReference type="InterPro" id="IPR011006">
    <property type="entry name" value="CheY-like_superfamily"/>
</dbReference>
<keyword evidence="4" id="KW-0808">Transferase</keyword>
<evidence type="ECO:0000256" key="13">
    <source>
        <dbReference type="SAM" id="Phobius"/>
    </source>
</evidence>
<evidence type="ECO:0000313" key="17">
    <source>
        <dbReference type="EMBL" id="KAA6182055.1"/>
    </source>
</evidence>
<dbReference type="PANTHER" id="PTHR45339">
    <property type="entry name" value="HYBRID SIGNAL TRANSDUCTION HISTIDINE KINASE J"/>
    <property type="match status" value="1"/>
</dbReference>
<dbReference type="CDD" id="cd00082">
    <property type="entry name" value="HisKA"/>
    <property type="match status" value="1"/>
</dbReference>
<dbReference type="Proteomes" id="UP000322981">
    <property type="component" value="Unassembled WGS sequence"/>
</dbReference>
<dbReference type="Gene3D" id="1.10.287.130">
    <property type="match status" value="1"/>
</dbReference>
<dbReference type="PROSITE" id="PS50110">
    <property type="entry name" value="RESPONSE_REGULATORY"/>
    <property type="match status" value="1"/>
</dbReference>
<feature type="domain" description="Response regulatory" evidence="16">
    <location>
        <begin position="682"/>
        <end position="721"/>
    </location>
</feature>
<evidence type="ECO:0000256" key="2">
    <source>
        <dbReference type="ARBA" id="ARBA00012438"/>
    </source>
</evidence>
<comment type="caution">
    <text evidence="17">The sequence shown here is derived from an EMBL/GenBank/DDBJ whole genome shotgun (WGS) entry which is preliminary data.</text>
</comment>
<keyword evidence="14" id="KW-0732">Signal</keyword>
<keyword evidence="13" id="KW-0812">Transmembrane</keyword>
<feature type="coiled-coil region" evidence="12">
    <location>
        <begin position="390"/>
        <end position="424"/>
    </location>
</feature>
<gene>
    <name evidence="17" type="ORF">F2Q65_18515</name>
</gene>
<evidence type="ECO:0000256" key="11">
    <source>
        <dbReference type="PROSITE-ProRule" id="PRU00169"/>
    </source>
</evidence>
<dbReference type="Gene3D" id="3.30.565.10">
    <property type="entry name" value="Histidine kinase-like ATPase, C-terminal domain"/>
    <property type="match status" value="1"/>
</dbReference>
<evidence type="ECO:0000256" key="1">
    <source>
        <dbReference type="ARBA" id="ARBA00000085"/>
    </source>
</evidence>
<dbReference type="InterPro" id="IPR005467">
    <property type="entry name" value="His_kinase_dom"/>
</dbReference>
<keyword evidence="3" id="KW-0597">Phosphoprotein</keyword>
<comment type="catalytic activity">
    <reaction evidence="1">
        <text>ATP + protein L-histidine = ADP + protein N-phospho-L-histidine.</text>
        <dbReference type="EC" id="2.7.13.3"/>
    </reaction>
</comment>
<dbReference type="EMBL" id="VWXX01000055">
    <property type="protein sequence ID" value="KAA6182055.1"/>
    <property type="molecule type" value="Genomic_DNA"/>
</dbReference>